<dbReference type="PANTHER" id="PTHR21654">
    <property type="entry name" value="FI21293P1"/>
    <property type="match status" value="1"/>
</dbReference>
<evidence type="ECO:0000256" key="5">
    <source>
        <dbReference type="ARBA" id="ARBA00023242"/>
    </source>
</evidence>
<comment type="subcellular location">
    <subcellularLocation>
        <location evidence="1">Nucleus</location>
    </subcellularLocation>
</comment>
<reference evidence="8" key="1">
    <citation type="submission" date="2021-12" db="EMBL/GenBank/DDBJ databases">
        <authorList>
            <person name="King R."/>
        </authorList>
    </citation>
    <scope>NUCLEOTIDE SEQUENCE</scope>
</reference>
<sequence>MKKVIRQSYPNYIVTFEPESNNKENVYHKPDCKVQKEKQWGRNATLRLIELRKQYDDDFKSTTKRNDEVWGQIASDMQEEFNVSLTQCKDKWQYLRKCYIKKKENMGASATGSSPAKFEYFEEMDDFLGQKHSVTPKFVASSSKGNQAHGSDDTSALNDSDSDVSASKRKKRKIETPKEDILVDLVKSYKENVKKRDKTAR</sequence>
<evidence type="ECO:0000256" key="6">
    <source>
        <dbReference type="SAM" id="MobiDB-lite"/>
    </source>
</evidence>
<evidence type="ECO:0000256" key="1">
    <source>
        <dbReference type="ARBA" id="ARBA00004123"/>
    </source>
</evidence>
<evidence type="ECO:0000313" key="8">
    <source>
        <dbReference type="EMBL" id="CAH0555191.1"/>
    </source>
</evidence>
<keyword evidence="3" id="KW-0238">DNA-binding</keyword>
<organism evidence="8 9">
    <name type="scientific">Brassicogethes aeneus</name>
    <name type="common">Rape pollen beetle</name>
    <name type="synonym">Meligethes aeneus</name>
    <dbReference type="NCBI Taxonomy" id="1431903"/>
    <lineage>
        <taxon>Eukaryota</taxon>
        <taxon>Metazoa</taxon>
        <taxon>Ecdysozoa</taxon>
        <taxon>Arthropoda</taxon>
        <taxon>Hexapoda</taxon>
        <taxon>Insecta</taxon>
        <taxon>Pterygota</taxon>
        <taxon>Neoptera</taxon>
        <taxon>Endopterygota</taxon>
        <taxon>Coleoptera</taxon>
        <taxon>Polyphaga</taxon>
        <taxon>Cucujiformia</taxon>
        <taxon>Nitidulidae</taxon>
        <taxon>Meligethinae</taxon>
        <taxon>Brassicogethes</taxon>
    </lineage>
</organism>
<accession>A0A9P0FG26</accession>
<keyword evidence="4" id="KW-0804">Transcription</keyword>
<dbReference type="SMART" id="SM00595">
    <property type="entry name" value="MADF"/>
    <property type="match status" value="1"/>
</dbReference>
<proteinExistence type="predicted"/>
<dbReference type="Pfam" id="PF13837">
    <property type="entry name" value="Myb_DNA-bind_4"/>
    <property type="match status" value="1"/>
</dbReference>
<dbReference type="Gene3D" id="1.10.10.60">
    <property type="entry name" value="Homeodomain-like"/>
    <property type="match status" value="1"/>
</dbReference>
<evidence type="ECO:0000313" key="9">
    <source>
        <dbReference type="Proteomes" id="UP001154078"/>
    </source>
</evidence>
<dbReference type="GO" id="GO:0005634">
    <property type="term" value="C:nucleus"/>
    <property type="evidence" value="ECO:0007669"/>
    <property type="project" value="UniProtKB-SubCell"/>
</dbReference>
<evidence type="ECO:0000256" key="3">
    <source>
        <dbReference type="ARBA" id="ARBA00023125"/>
    </source>
</evidence>
<feature type="compositionally biased region" description="Polar residues" evidence="6">
    <location>
        <begin position="140"/>
        <end position="165"/>
    </location>
</feature>
<feature type="domain" description="Myb/SANT-like DNA-binding" evidence="7">
    <location>
        <begin position="38"/>
        <end position="126"/>
    </location>
</feature>
<dbReference type="PANTHER" id="PTHR21654:SF84">
    <property type="entry name" value="SI:DKEY-66I24.7"/>
    <property type="match status" value="1"/>
</dbReference>
<evidence type="ECO:0000259" key="7">
    <source>
        <dbReference type="Pfam" id="PF13837"/>
    </source>
</evidence>
<dbReference type="OrthoDB" id="6781290at2759"/>
<evidence type="ECO:0000256" key="2">
    <source>
        <dbReference type="ARBA" id="ARBA00023015"/>
    </source>
</evidence>
<dbReference type="Proteomes" id="UP001154078">
    <property type="component" value="Chromosome 4"/>
</dbReference>
<dbReference type="GO" id="GO:0003677">
    <property type="term" value="F:DNA binding"/>
    <property type="evidence" value="ECO:0007669"/>
    <property type="project" value="UniProtKB-KW"/>
</dbReference>
<keyword evidence="2" id="KW-0805">Transcription regulation</keyword>
<feature type="region of interest" description="Disordered" evidence="6">
    <location>
        <begin position="138"/>
        <end position="173"/>
    </location>
</feature>
<protein>
    <recommendedName>
        <fullName evidence="7">Myb/SANT-like DNA-binding domain-containing protein</fullName>
    </recommendedName>
</protein>
<dbReference type="GO" id="GO:0010468">
    <property type="term" value="P:regulation of gene expression"/>
    <property type="evidence" value="ECO:0007669"/>
    <property type="project" value="UniProtKB-ARBA"/>
</dbReference>
<dbReference type="InterPro" id="IPR044822">
    <property type="entry name" value="Myb_DNA-bind_4"/>
</dbReference>
<evidence type="ECO:0000256" key="4">
    <source>
        <dbReference type="ARBA" id="ARBA00023163"/>
    </source>
</evidence>
<dbReference type="AlphaFoldDB" id="A0A9P0FG26"/>
<keyword evidence="5" id="KW-0539">Nucleus</keyword>
<dbReference type="EMBL" id="OV121135">
    <property type="protein sequence ID" value="CAH0555191.1"/>
    <property type="molecule type" value="Genomic_DNA"/>
</dbReference>
<name>A0A9P0FG26_BRAAE</name>
<gene>
    <name evidence="8" type="ORF">MELIAE_LOCUS6618</name>
</gene>
<keyword evidence="9" id="KW-1185">Reference proteome</keyword>